<dbReference type="Proteomes" id="UP000641588">
    <property type="component" value="Unassembled WGS sequence"/>
</dbReference>
<gene>
    <name evidence="9" type="ORF">GC093_02115</name>
</gene>
<dbReference type="PANTHER" id="PTHR30151:SF20">
    <property type="entry name" value="ABC TRANSPORTER PERMEASE PROTEIN HI_0355-RELATED"/>
    <property type="match status" value="1"/>
</dbReference>
<dbReference type="CDD" id="cd06261">
    <property type="entry name" value="TM_PBP2"/>
    <property type="match status" value="1"/>
</dbReference>
<evidence type="ECO:0000256" key="2">
    <source>
        <dbReference type="ARBA" id="ARBA00022448"/>
    </source>
</evidence>
<dbReference type="GO" id="GO:0005886">
    <property type="term" value="C:plasma membrane"/>
    <property type="evidence" value="ECO:0007669"/>
    <property type="project" value="UniProtKB-SubCell"/>
</dbReference>
<evidence type="ECO:0000259" key="8">
    <source>
        <dbReference type="PROSITE" id="PS50928"/>
    </source>
</evidence>
<keyword evidence="6 7" id="KW-0472">Membrane</keyword>
<name>A0A972K0T3_9BACL</name>
<feature type="transmembrane region" description="Helical" evidence="7">
    <location>
        <begin position="73"/>
        <end position="93"/>
    </location>
</feature>
<feature type="transmembrane region" description="Helical" evidence="7">
    <location>
        <begin position="227"/>
        <end position="248"/>
    </location>
</feature>
<comment type="subcellular location">
    <subcellularLocation>
        <location evidence="1 7">Cell membrane</location>
        <topology evidence="1 7">Multi-pass membrane protein</topology>
    </subcellularLocation>
</comment>
<accession>A0A972K0T3</accession>
<dbReference type="InterPro" id="IPR000515">
    <property type="entry name" value="MetI-like"/>
</dbReference>
<dbReference type="PROSITE" id="PS50928">
    <property type="entry name" value="ABC_TM1"/>
    <property type="match status" value="1"/>
</dbReference>
<dbReference type="Gene3D" id="1.10.3720.10">
    <property type="entry name" value="MetI-like"/>
    <property type="match status" value="1"/>
</dbReference>
<feature type="domain" description="ABC transmembrane type-1" evidence="8">
    <location>
        <begin position="65"/>
        <end position="249"/>
    </location>
</feature>
<comment type="similarity">
    <text evidence="7">Belongs to the binding-protein-dependent transport system permease family.</text>
</comment>
<keyword evidence="10" id="KW-1185">Reference proteome</keyword>
<evidence type="ECO:0000256" key="4">
    <source>
        <dbReference type="ARBA" id="ARBA00022692"/>
    </source>
</evidence>
<organism evidence="9 10">
    <name type="scientific">Paenibacillus foliorum</name>
    <dbReference type="NCBI Taxonomy" id="2654974"/>
    <lineage>
        <taxon>Bacteria</taxon>
        <taxon>Bacillati</taxon>
        <taxon>Bacillota</taxon>
        <taxon>Bacilli</taxon>
        <taxon>Bacillales</taxon>
        <taxon>Paenibacillaceae</taxon>
        <taxon>Paenibacillus</taxon>
    </lineage>
</organism>
<evidence type="ECO:0000256" key="6">
    <source>
        <dbReference type="ARBA" id="ARBA00023136"/>
    </source>
</evidence>
<dbReference type="PANTHER" id="PTHR30151">
    <property type="entry name" value="ALKANE SULFONATE ABC TRANSPORTER-RELATED, MEMBRANE SUBUNIT"/>
    <property type="match status" value="1"/>
</dbReference>
<dbReference type="Pfam" id="PF00528">
    <property type="entry name" value="BPD_transp_1"/>
    <property type="match status" value="1"/>
</dbReference>
<evidence type="ECO:0000256" key="5">
    <source>
        <dbReference type="ARBA" id="ARBA00022989"/>
    </source>
</evidence>
<feature type="transmembrane region" description="Helical" evidence="7">
    <location>
        <begin position="131"/>
        <end position="154"/>
    </location>
</feature>
<dbReference type="EMBL" id="WHOD01000009">
    <property type="protein sequence ID" value="NOU92032.1"/>
    <property type="molecule type" value="Genomic_DNA"/>
</dbReference>
<evidence type="ECO:0000313" key="9">
    <source>
        <dbReference type="EMBL" id="NOU92032.1"/>
    </source>
</evidence>
<keyword evidence="3" id="KW-1003">Cell membrane</keyword>
<dbReference type="SUPFAM" id="SSF161098">
    <property type="entry name" value="MetI-like"/>
    <property type="match status" value="1"/>
</dbReference>
<feature type="transmembrane region" description="Helical" evidence="7">
    <location>
        <begin position="105"/>
        <end position="125"/>
    </location>
</feature>
<evidence type="ECO:0000256" key="1">
    <source>
        <dbReference type="ARBA" id="ARBA00004651"/>
    </source>
</evidence>
<reference evidence="9" key="1">
    <citation type="submission" date="2019-10" db="EMBL/GenBank/DDBJ databases">
        <title>Description of Paenibacillus glebae sp. nov.</title>
        <authorList>
            <person name="Carlier A."/>
            <person name="Qi S."/>
        </authorList>
    </citation>
    <scope>NUCLEOTIDE SEQUENCE</scope>
    <source>
        <strain evidence="9">LMG 31456</strain>
    </source>
</reference>
<dbReference type="AlphaFoldDB" id="A0A972K0T3"/>
<dbReference type="RefSeq" id="WP_171650207.1">
    <property type="nucleotide sequence ID" value="NZ_WHOD01000009.1"/>
</dbReference>
<proteinExistence type="inferred from homology"/>
<keyword evidence="2 7" id="KW-0813">Transport</keyword>
<evidence type="ECO:0000256" key="7">
    <source>
        <dbReference type="RuleBase" id="RU363032"/>
    </source>
</evidence>
<keyword evidence="4 7" id="KW-0812">Transmembrane</keyword>
<comment type="caution">
    <text evidence="9">The sequence shown here is derived from an EMBL/GenBank/DDBJ whole genome shotgun (WGS) entry which is preliminary data.</text>
</comment>
<dbReference type="InterPro" id="IPR035906">
    <property type="entry name" value="MetI-like_sf"/>
</dbReference>
<sequence>MGNKTTTRFNWRMIAGQLALLLFILGAIEYIVSAEIVSSLYLSQPTLVMKEIIRLFWDGEIFHHLSVTLWEFLVGYVLSAVAGIGTGMFLVLIPRAETFFKPFLSALLAVPKVTIIPMLMLWLGIGLSNKIAIVFLFCFFTIAFNTITGIKQTAENHLKVARVFEATKLQTIMKVILPSAAPTIFVALRLSAATGLVGALFGEMMASKDGLGNLLVKATSLYDTTKAFAIITIVTVVSVLIIALIDLLEKKIVLKWKSS</sequence>
<evidence type="ECO:0000313" key="10">
    <source>
        <dbReference type="Proteomes" id="UP000641588"/>
    </source>
</evidence>
<evidence type="ECO:0000256" key="3">
    <source>
        <dbReference type="ARBA" id="ARBA00022475"/>
    </source>
</evidence>
<dbReference type="GO" id="GO:0055085">
    <property type="term" value="P:transmembrane transport"/>
    <property type="evidence" value="ECO:0007669"/>
    <property type="project" value="InterPro"/>
</dbReference>
<feature type="transmembrane region" description="Helical" evidence="7">
    <location>
        <begin position="175"/>
        <end position="201"/>
    </location>
</feature>
<protein>
    <submittedName>
        <fullName evidence="9">ABC transporter permease subunit</fullName>
    </submittedName>
</protein>
<keyword evidence="5 7" id="KW-1133">Transmembrane helix</keyword>